<gene>
    <name evidence="4" type="ORF">ACKI18_42600</name>
</gene>
<evidence type="ECO:0000256" key="1">
    <source>
        <dbReference type="ARBA" id="ARBA00022603"/>
    </source>
</evidence>
<dbReference type="Pfam" id="PF08242">
    <property type="entry name" value="Methyltransf_12"/>
    <property type="match status" value="1"/>
</dbReference>
<dbReference type="GO" id="GO:0032259">
    <property type="term" value="P:methylation"/>
    <property type="evidence" value="ECO:0007669"/>
    <property type="project" value="UniProtKB-KW"/>
</dbReference>
<reference evidence="4 5" key="1">
    <citation type="submission" date="2024-12" db="EMBL/GenBank/DDBJ databases">
        <title>Forecasting of Potato common scab and diversities of Pathogenic streptomyces spp. in china.</title>
        <authorList>
            <person name="Handique U."/>
            <person name="Wu J."/>
        </authorList>
    </citation>
    <scope>NUCLEOTIDE SEQUENCE [LARGE SCALE GENOMIC DNA]</scope>
    <source>
        <strain evidence="4 5">ZRIMU1530</strain>
    </source>
</reference>
<comment type="caution">
    <text evidence="4">The sequence shown here is derived from an EMBL/GenBank/DDBJ whole genome shotgun (WGS) entry which is preliminary data.</text>
</comment>
<dbReference type="InterPro" id="IPR029063">
    <property type="entry name" value="SAM-dependent_MTases_sf"/>
</dbReference>
<name>A0ABW9I7E5_9ACTN</name>
<evidence type="ECO:0000259" key="3">
    <source>
        <dbReference type="Pfam" id="PF08242"/>
    </source>
</evidence>
<evidence type="ECO:0000256" key="2">
    <source>
        <dbReference type="ARBA" id="ARBA00022679"/>
    </source>
</evidence>
<dbReference type="InterPro" id="IPR051052">
    <property type="entry name" value="Diverse_substrate_MTase"/>
</dbReference>
<keyword evidence="2 4" id="KW-0808">Transferase</keyword>
<dbReference type="PANTHER" id="PTHR44942:SF4">
    <property type="entry name" value="METHYLTRANSFERASE TYPE 11 DOMAIN-CONTAINING PROTEIN"/>
    <property type="match status" value="1"/>
</dbReference>
<dbReference type="GO" id="GO:0008168">
    <property type="term" value="F:methyltransferase activity"/>
    <property type="evidence" value="ECO:0007669"/>
    <property type="project" value="UniProtKB-KW"/>
</dbReference>
<dbReference type="EC" id="2.1.1.-" evidence="4"/>
<sequence length="289" mass="31136">MTYPDGPIPGLPPEQEAMFEAAASTYARHRPGLPDAAVRLLTDALRGRPSPVLLDLGTGTGQVPFALLSASAGLTHIEAVDVSPQMLRQAGQALAPVLGNCTLTLVHAAADAYEPLATLPGEPDSGPDLITCCRSYHWMDGPSVLEMADRVATPGAAVAIMGDGSLWTHDADWTRALRELIQLYLGDERRAGARSSYAEPRRSYQEDLAASAFKDVTEHLFPVTRTWAPRKVLGYLRTTSFAGAGLFAERHQAFEDEALALLHAHAMDGSLVEETTFRILLARRPEGAR</sequence>
<keyword evidence="1 4" id="KW-0489">Methyltransferase</keyword>
<protein>
    <submittedName>
        <fullName evidence="4">Class I SAM-dependent methyltransferase</fullName>
        <ecNumber evidence="4">2.1.1.-</ecNumber>
    </submittedName>
</protein>
<dbReference type="CDD" id="cd02440">
    <property type="entry name" value="AdoMet_MTases"/>
    <property type="match status" value="1"/>
</dbReference>
<dbReference type="RefSeq" id="WP_409111150.1">
    <property type="nucleotide sequence ID" value="NZ_JBJVNI010000034.1"/>
</dbReference>
<dbReference type="PANTHER" id="PTHR44942">
    <property type="entry name" value="METHYLTRANSF_11 DOMAIN-CONTAINING PROTEIN"/>
    <property type="match status" value="1"/>
</dbReference>
<feature type="domain" description="Methyltransferase type 12" evidence="3">
    <location>
        <begin position="54"/>
        <end position="156"/>
    </location>
</feature>
<dbReference type="EMBL" id="JBJVNI010000034">
    <property type="protein sequence ID" value="MFM9615364.1"/>
    <property type="molecule type" value="Genomic_DNA"/>
</dbReference>
<accession>A0ABW9I7E5</accession>
<dbReference type="Gene3D" id="3.40.50.150">
    <property type="entry name" value="Vaccinia Virus protein VP39"/>
    <property type="match status" value="1"/>
</dbReference>
<dbReference type="Proteomes" id="UP001631957">
    <property type="component" value="Unassembled WGS sequence"/>
</dbReference>
<evidence type="ECO:0000313" key="5">
    <source>
        <dbReference type="Proteomes" id="UP001631957"/>
    </source>
</evidence>
<dbReference type="SUPFAM" id="SSF53335">
    <property type="entry name" value="S-adenosyl-L-methionine-dependent methyltransferases"/>
    <property type="match status" value="1"/>
</dbReference>
<proteinExistence type="predicted"/>
<keyword evidence="5" id="KW-1185">Reference proteome</keyword>
<organism evidence="4 5">
    <name type="scientific">Streptomyces niveiscabiei</name>
    <dbReference type="NCBI Taxonomy" id="164115"/>
    <lineage>
        <taxon>Bacteria</taxon>
        <taxon>Bacillati</taxon>
        <taxon>Actinomycetota</taxon>
        <taxon>Actinomycetes</taxon>
        <taxon>Kitasatosporales</taxon>
        <taxon>Streptomycetaceae</taxon>
        <taxon>Streptomyces</taxon>
    </lineage>
</organism>
<evidence type="ECO:0000313" key="4">
    <source>
        <dbReference type="EMBL" id="MFM9615364.1"/>
    </source>
</evidence>
<dbReference type="InterPro" id="IPR013217">
    <property type="entry name" value="Methyltransf_12"/>
</dbReference>